<dbReference type="CDD" id="cd00180">
    <property type="entry name" value="PKc"/>
    <property type="match status" value="1"/>
</dbReference>
<evidence type="ECO:0000259" key="3">
    <source>
        <dbReference type="PROSITE" id="PS50011"/>
    </source>
</evidence>
<dbReference type="VEuPathDB" id="GiardiaDB:GL50803_00101450"/>
<protein>
    <submittedName>
        <fullName evidence="4">Ankyrin repeat protein</fullName>
    </submittedName>
</protein>
<proteinExistence type="predicted"/>
<dbReference type="Gene3D" id="1.10.510.10">
    <property type="entry name" value="Transferase(Phosphotransferase) domain 1"/>
    <property type="match status" value="2"/>
</dbReference>
<evidence type="ECO:0000256" key="1">
    <source>
        <dbReference type="PROSITE-ProRule" id="PRU00023"/>
    </source>
</evidence>
<evidence type="ECO:0000313" key="5">
    <source>
        <dbReference type="Proteomes" id="UP000018040"/>
    </source>
</evidence>
<dbReference type="VEuPathDB" id="GiardiaDB:GL50803_0014934"/>
<dbReference type="PROSITE" id="PS50011">
    <property type="entry name" value="PROTEIN_KINASE_DOM"/>
    <property type="match status" value="1"/>
</dbReference>
<feature type="domain" description="Protein kinase" evidence="3">
    <location>
        <begin position="14"/>
        <end position="268"/>
    </location>
</feature>
<dbReference type="Proteomes" id="UP000018040">
    <property type="component" value="Unassembled WGS sequence"/>
</dbReference>
<dbReference type="VEuPathDB" id="GiardiaDB:GL50581_3279"/>
<gene>
    <name evidence="4" type="ORF">GSB_151357</name>
</gene>
<dbReference type="SUPFAM" id="SSF48403">
    <property type="entry name" value="Ankyrin repeat"/>
    <property type="match status" value="3"/>
</dbReference>
<dbReference type="Pfam" id="PF12796">
    <property type="entry name" value="Ank_2"/>
    <property type="match status" value="5"/>
</dbReference>
<dbReference type="PROSITE" id="PS50088">
    <property type="entry name" value="ANK_REPEAT"/>
    <property type="match status" value="2"/>
</dbReference>
<feature type="compositionally biased region" description="Basic and acidic residues" evidence="2">
    <location>
        <begin position="1131"/>
        <end position="1149"/>
    </location>
</feature>
<dbReference type="OrthoDB" id="547665at2759"/>
<keyword evidence="1" id="KW-0040">ANK repeat</keyword>
<evidence type="ECO:0000313" key="4">
    <source>
        <dbReference type="EMBL" id="ESU45666.1"/>
    </source>
</evidence>
<reference evidence="5" key="1">
    <citation type="submission" date="2012-02" db="EMBL/GenBank/DDBJ databases">
        <title>Genome sequencing of Giardia lamblia Genotypes A2 and B isolates (DH and GS) and comparative analysis with the genomes of Genotypes A1 and E (WB and Pig).</title>
        <authorList>
            <person name="Adam R."/>
            <person name="Dahlstrom E."/>
            <person name="Martens C."/>
            <person name="Bruno D."/>
            <person name="Barbian K."/>
            <person name="Porcella S.F."/>
            <person name="Nash T."/>
        </authorList>
    </citation>
    <scope>NUCLEOTIDE SEQUENCE</scope>
    <source>
        <strain evidence="5">GS</strain>
    </source>
</reference>
<dbReference type="GO" id="GO:0004672">
    <property type="term" value="F:protein kinase activity"/>
    <property type="evidence" value="ECO:0007669"/>
    <property type="project" value="InterPro"/>
</dbReference>
<dbReference type="VEuPathDB" id="GiardiaDB:GL50803_008914"/>
<dbReference type="Gene3D" id="1.25.40.20">
    <property type="entry name" value="Ankyrin repeat-containing domain"/>
    <property type="match status" value="4"/>
</dbReference>
<accession>V6U3W8</accession>
<dbReference type="InterPro" id="IPR011009">
    <property type="entry name" value="Kinase-like_dom_sf"/>
</dbReference>
<dbReference type="VEuPathDB" id="GiardiaDB:QR46_0233"/>
<comment type="caution">
    <text evidence="4">The sequence shown here is derived from an EMBL/GenBank/DDBJ whole genome shotgun (WGS) entry which is preliminary data.</text>
</comment>
<name>V6U3W8_GIAIN</name>
<dbReference type="InterPro" id="IPR036770">
    <property type="entry name" value="Ankyrin_rpt-contain_sf"/>
</dbReference>
<dbReference type="EMBL" id="AHHH01000003">
    <property type="protein sequence ID" value="ESU45666.1"/>
    <property type="molecule type" value="Genomic_DNA"/>
</dbReference>
<dbReference type="InterPro" id="IPR000719">
    <property type="entry name" value="Prot_kinase_dom"/>
</dbReference>
<feature type="region of interest" description="Disordered" evidence="2">
    <location>
        <begin position="1131"/>
        <end position="1170"/>
    </location>
</feature>
<dbReference type="VEuPathDB" id="GiardiaDB:DHA2_151108"/>
<dbReference type="Pfam" id="PF00023">
    <property type="entry name" value="Ank"/>
    <property type="match status" value="1"/>
</dbReference>
<dbReference type="VEuPathDB" id="GiardiaDB:DHA2_14934"/>
<dbReference type="InterPro" id="IPR002110">
    <property type="entry name" value="Ankyrin_rpt"/>
</dbReference>
<dbReference type="VEuPathDB" id="GiardiaDB:DHA2_154468"/>
<dbReference type="GO" id="GO:0005524">
    <property type="term" value="F:ATP binding"/>
    <property type="evidence" value="ECO:0007669"/>
    <property type="project" value="InterPro"/>
</dbReference>
<sequence>MVDCVAVMLPVDLYESESFISHGTIGATYKARKVGETQELAVKIVSLAKAKNDTRANLIRAVRSLKGIVHRNILTYTNIYASNLSLFIEMKLMEGRSLSDYLLFHRRHGSIPEAVIRDIIHQLAAGLDYLHRGHTRQIVHGNLVPRNIFYDNGIIFIADYGLYLPLVVANSLRCVATRYPPPPEFRGNPFNSSEEVISAYTDKADIWLLGNLIIELCTYETNAVTPLDIQLSEYSPAIKDMVTECLRQDPSQRPTAADLAIRTQVPEVEVSTMTSIRTSSALSLGTFTQMNQVLYKEISLCKDLIMDAQISKDIDHQSCTSRIASPIYFNSEATITEHPRTSYHDFFLVQALLPAVSLMVAQHVQNDNLVYLEILNTKLTSARMVQRYKHNISQVHNNPSANVIKINHFEQISDWYICEMEYTNAPTLQTVINEYRRAGTTIPEEFIWSVLLDICTSLLHLQSIGASYGLLLPASIFIRDSTAVIASFATSYLIYRSDKNGRTRMPLHGMIELILWMTNLSVPKDVSLNNIGDTQRSTYSHDLLNLIKTIEKATEEHSVLSPVEYLTAIRTTALEHARRYSINPFTLGAPKQLLALINSDNQDGLEKHITRFNSCPPGALVSAVSRRRLDSMYTMCRAMSKRGLSTRIPICSGIKVCEPTPLMKAVWQDDAHSIKLSKDHLMACYNGITALMLSAHEGKYTCLTNLLLEMGIQSWSGTTALMFAADRGHENCVRLLLPEMGIQRHDGMTALMFATQRGNTKLVKLLFQERDLRNSAGCTAYDIAVDKGFEDCIKILAQPEMVAVHPKSPKKTEVSQSIIRGDSRNILPPGRFSNLMLAASSNDITSIKKYIHEEAALTNIEGKTALMFAAELGNTAAVRKLARVEGGMLTTTGEAAIFMAIRNNNHDCVAILRQYEEELTNEFGETPAQFADRLGYKSCAAALTTTIPSPWSSLEQYTDLTESRGRLSIISQESSLHFPRQSSKSSRIQQEMNHDLMLKQEALSNKVEKQVALSAYVDNSSSKPCMTSRDAIQDIIEPCTNQVSQIAKDNNESKQEQAQAQILSIRENLINPSAKSEYTVHVEDTTTETLDASEQPPSMRHSFEDHVELPDSHLASDACCGSAVQTKSSVEKGREQKLIKIGGKKDKSNKARNSKIYSAKNDSDSISSSESVLADEDVSVDIDAELAKGIDLIVHDRKGISLETAHRRKSKKPRASKAKTKLMLAVENNDQESFKLYLKTDAKKAYNGLTALMLAVESNNLLFIHILSYYENAFGQHDGTTALMMATERGLTEAVCVLIEKEAGVLDKRGNTALLHLLESPLPHACVQLLAKAEGRIARKDGQTPLMVALEKGGHQDIMELLPFGTGQTNKAGQTALMIAAINGRADYVERLMPSEGGMSDKKGMTALMYAAAAGNTDCVKMLVNREKGMQTKQKWTALHYAVENNRVECVKLLLFAVEDVPNVKGQRCLAIAKMKYFHECVRLLSREISES</sequence>
<dbReference type="PANTHER" id="PTHR24120:SF4">
    <property type="entry name" value="GH07239P"/>
    <property type="match status" value="1"/>
</dbReference>
<evidence type="ECO:0000256" key="2">
    <source>
        <dbReference type="SAM" id="MobiDB-lite"/>
    </source>
</evidence>
<dbReference type="Gene3D" id="3.30.200.20">
    <property type="entry name" value="Phosphorylase Kinase, domain 1"/>
    <property type="match status" value="1"/>
</dbReference>
<reference evidence="4 5" key="2">
    <citation type="journal article" date="2013" name="Genome Biol. Evol.">
        <title>Genome sequencing of Giardia lamblia genotypes A2 and B isolates (DH and GS) and comparative analysis with the genomes of genotypes A1 and E (WB and Pig).</title>
        <authorList>
            <person name="Adam R.D."/>
            <person name="Dahlstrom E.W."/>
            <person name="Martens C.A."/>
            <person name="Bruno D.P."/>
            <person name="Barbian K.D."/>
            <person name="Ricklefs S.M."/>
            <person name="Hernandez M.M."/>
            <person name="Narla N.P."/>
            <person name="Patel R.B."/>
            <person name="Porcella S.F."/>
            <person name="Nash T.E."/>
        </authorList>
    </citation>
    <scope>NUCLEOTIDE SEQUENCE [LARGE SCALE GENOMIC DNA]</scope>
    <source>
        <strain evidence="4 5">GS</strain>
    </source>
</reference>
<dbReference type="SUPFAM" id="SSF56112">
    <property type="entry name" value="Protein kinase-like (PK-like)"/>
    <property type="match status" value="2"/>
</dbReference>
<feature type="repeat" description="ANK" evidence="1">
    <location>
        <begin position="1403"/>
        <end position="1435"/>
    </location>
</feature>
<dbReference type="Pfam" id="PF00069">
    <property type="entry name" value="Pkinase"/>
    <property type="match status" value="1"/>
</dbReference>
<dbReference type="SMART" id="SM00248">
    <property type="entry name" value="ANK"/>
    <property type="match status" value="13"/>
</dbReference>
<organism evidence="4 5">
    <name type="scientific">Giardia intestinalis</name>
    <name type="common">Giardia lamblia</name>
    <dbReference type="NCBI Taxonomy" id="5741"/>
    <lineage>
        <taxon>Eukaryota</taxon>
        <taxon>Metamonada</taxon>
        <taxon>Diplomonadida</taxon>
        <taxon>Hexamitidae</taxon>
        <taxon>Giardiinae</taxon>
        <taxon>Giardia</taxon>
    </lineage>
</organism>
<dbReference type="PANTHER" id="PTHR24120">
    <property type="entry name" value="GH07239P"/>
    <property type="match status" value="1"/>
</dbReference>
<dbReference type="PROSITE" id="PS50297">
    <property type="entry name" value="ANK_REP_REGION"/>
    <property type="match status" value="2"/>
</dbReference>
<feature type="repeat" description="ANK" evidence="1">
    <location>
        <begin position="746"/>
        <end position="768"/>
    </location>
</feature>